<gene>
    <name evidence="2" type="ORF">M1B78_04920</name>
    <name evidence="1" type="ORF">M1B79_04890</name>
</gene>
<dbReference type="InterPro" id="IPR023296">
    <property type="entry name" value="Glyco_hydro_beta-prop_sf"/>
</dbReference>
<dbReference type="Gene3D" id="2.115.10.20">
    <property type="entry name" value="Glycosyl hydrolase domain, family 43"/>
    <property type="match status" value="1"/>
</dbReference>
<dbReference type="SUPFAM" id="SSF75005">
    <property type="entry name" value="Arabinanase/levansucrase/invertase"/>
    <property type="match status" value="1"/>
</dbReference>
<reference evidence="1" key="2">
    <citation type="submission" date="2022-04" db="EMBL/GenBank/DDBJ databases">
        <authorList>
            <person name="Fokt H."/>
            <person name="Baines J."/>
        </authorList>
    </citation>
    <scope>NUCLEOTIDE SEQUENCE</scope>
    <source>
        <strain evidence="1">KH365_2</strain>
        <strain evidence="2">KH569_7</strain>
    </source>
</reference>
<accession>A0A9X2SSV5</accession>
<dbReference type="Proteomes" id="UP001143192">
    <property type="component" value="Unassembled WGS sequence"/>
</dbReference>
<dbReference type="Proteomes" id="UP001143810">
    <property type="component" value="Unassembled WGS sequence"/>
</dbReference>
<dbReference type="AlphaFoldDB" id="A0A9X2SSV5"/>
<protein>
    <submittedName>
        <fullName evidence="1">Uncharacterized protein</fullName>
    </submittedName>
</protein>
<evidence type="ECO:0000313" key="2">
    <source>
        <dbReference type="EMBL" id="MCR6507535.1"/>
    </source>
</evidence>
<dbReference type="RefSeq" id="WP_246866868.1">
    <property type="nucleotide sequence ID" value="NZ_JAMZED010000007.1"/>
</dbReference>
<organism evidence="1 3">
    <name type="scientific">Bacteroides muris</name>
    <name type="common">ex Fokt et al. 2023</name>
    <dbReference type="NCBI Taxonomy" id="2937417"/>
    <lineage>
        <taxon>Bacteria</taxon>
        <taxon>Pseudomonadati</taxon>
        <taxon>Bacteroidota</taxon>
        <taxon>Bacteroidia</taxon>
        <taxon>Bacteroidales</taxon>
        <taxon>Bacteroidaceae</taxon>
        <taxon>Bacteroides</taxon>
    </lineage>
</organism>
<keyword evidence="3" id="KW-1185">Reference proteome</keyword>
<name>A0A9X2SSV5_9BACE</name>
<sequence>MLQKNTEQGGIVTGTGHCMLINIRNRLYCVYHGRTEATGDERMAFIDPADIQPDGKLVVCGPNTGSQQIEH</sequence>
<dbReference type="EMBL" id="JAMZEE010000008">
    <property type="protein sequence ID" value="MCR6507535.1"/>
    <property type="molecule type" value="Genomic_DNA"/>
</dbReference>
<reference evidence="1" key="1">
    <citation type="journal article" date="2022" name="Arch. Microbiol.">
        <title>Bacteroides muris sp. nov. isolated from the cecum of wild-derived house mice.</title>
        <authorList>
            <person name="Fokt H."/>
            <person name="Unni R."/>
            <person name="Repnik U."/>
            <person name="Schmitz R.A."/>
            <person name="Bramkamp M."/>
            <person name="Baines J.F."/>
            <person name="Unterweger D."/>
        </authorList>
    </citation>
    <scope>NUCLEOTIDE SEQUENCE</scope>
    <source>
        <strain evidence="1">KH365_2</strain>
        <strain evidence="2">KH569_7</strain>
    </source>
</reference>
<dbReference type="EMBL" id="JAMZED010000007">
    <property type="protein sequence ID" value="MCR6504032.1"/>
    <property type="molecule type" value="Genomic_DNA"/>
</dbReference>
<proteinExistence type="predicted"/>
<evidence type="ECO:0000313" key="1">
    <source>
        <dbReference type="EMBL" id="MCR6504032.1"/>
    </source>
</evidence>
<comment type="caution">
    <text evidence="1">The sequence shown here is derived from an EMBL/GenBank/DDBJ whole genome shotgun (WGS) entry which is preliminary data.</text>
</comment>
<evidence type="ECO:0000313" key="3">
    <source>
        <dbReference type="Proteomes" id="UP001143192"/>
    </source>
</evidence>